<feature type="region of interest" description="Disordered" evidence="1">
    <location>
        <begin position="15"/>
        <end position="54"/>
    </location>
</feature>
<dbReference type="Proteomes" id="UP001497516">
    <property type="component" value="Chromosome 1"/>
</dbReference>
<name>A0AAV2CHA2_9ROSI</name>
<accession>A0AAV2CHA2</accession>
<protein>
    <submittedName>
        <fullName evidence="2">Uncharacterized protein</fullName>
    </submittedName>
</protein>
<feature type="compositionally biased region" description="Polar residues" evidence="1">
    <location>
        <begin position="33"/>
        <end position="44"/>
    </location>
</feature>
<proteinExistence type="predicted"/>
<dbReference type="EMBL" id="OZ034813">
    <property type="protein sequence ID" value="CAL1355367.1"/>
    <property type="molecule type" value="Genomic_DNA"/>
</dbReference>
<organism evidence="2 3">
    <name type="scientific">Linum trigynum</name>
    <dbReference type="NCBI Taxonomy" id="586398"/>
    <lineage>
        <taxon>Eukaryota</taxon>
        <taxon>Viridiplantae</taxon>
        <taxon>Streptophyta</taxon>
        <taxon>Embryophyta</taxon>
        <taxon>Tracheophyta</taxon>
        <taxon>Spermatophyta</taxon>
        <taxon>Magnoliopsida</taxon>
        <taxon>eudicotyledons</taxon>
        <taxon>Gunneridae</taxon>
        <taxon>Pentapetalae</taxon>
        <taxon>rosids</taxon>
        <taxon>fabids</taxon>
        <taxon>Malpighiales</taxon>
        <taxon>Linaceae</taxon>
        <taxon>Linum</taxon>
    </lineage>
</organism>
<dbReference type="AlphaFoldDB" id="A0AAV2CHA2"/>
<keyword evidence="3" id="KW-1185">Reference proteome</keyword>
<reference evidence="2 3" key="1">
    <citation type="submission" date="2024-04" db="EMBL/GenBank/DDBJ databases">
        <authorList>
            <person name="Fracassetti M."/>
        </authorList>
    </citation>
    <scope>NUCLEOTIDE SEQUENCE [LARGE SCALE GENOMIC DNA]</scope>
</reference>
<sequence length="100" mass="11156">MLEGCPPRTRCRYPESNKGSSIASPVVPRIAPTEQSPVADSFSGSRLRPKPTKGCRPGCVANEKFLKVSDLIFNLGRMVLNTFPYSIQELRNPYFHCNIN</sequence>
<evidence type="ECO:0000256" key="1">
    <source>
        <dbReference type="SAM" id="MobiDB-lite"/>
    </source>
</evidence>
<evidence type="ECO:0000313" key="2">
    <source>
        <dbReference type="EMBL" id="CAL1355367.1"/>
    </source>
</evidence>
<gene>
    <name evidence="2" type="ORF">LTRI10_LOCUS3134</name>
</gene>
<evidence type="ECO:0000313" key="3">
    <source>
        <dbReference type="Proteomes" id="UP001497516"/>
    </source>
</evidence>